<dbReference type="InterPro" id="IPR032693">
    <property type="entry name" value="YtkA-like_dom"/>
</dbReference>
<evidence type="ECO:0000256" key="2">
    <source>
        <dbReference type="SAM" id="Phobius"/>
    </source>
</evidence>
<dbReference type="RefSeq" id="WP_317561200.1">
    <property type="nucleotide sequence ID" value="NZ_JAWLIP010000004.1"/>
</dbReference>
<reference evidence="4 5" key="1">
    <citation type="submission" date="2023-10" db="EMBL/GenBank/DDBJ databases">
        <authorList>
            <person name="Venkata Ramana C."/>
            <person name="Sasikala C."/>
            <person name="Dhurka M."/>
        </authorList>
    </citation>
    <scope>NUCLEOTIDE SEQUENCE [LARGE SCALE GENOMIC DNA]</scope>
    <source>
        <strain evidence="4 5">KCTC 32151</strain>
    </source>
</reference>
<dbReference type="Proteomes" id="UP001185659">
    <property type="component" value="Unassembled WGS sequence"/>
</dbReference>
<keyword evidence="2" id="KW-0472">Membrane</keyword>
<protein>
    <submittedName>
        <fullName evidence="4">FixH family protein</fullName>
    </submittedName>
</protein>
<gene>
    <name evidence="4" type="ORF">R2G56_10150</name>
</gene>
<feature type="domain" description="YtkA-like" evidence="3">
    <location>
        <begin position="54"/>
        <end position="134"/>
    </location>
</feature>
<sequence length="151" mass="16356">MAAQRANGKQRLILAGVGLLVASVAIYAAFRLFAPPPPEMDTAYNTVSRDGLYQVMFEPETQPVPLNETHDWVVVITTPEGAAVDDAQISIDGGMPDHGHGLPTEPEASEDPGEGRYRVEGMRFNMGGHWEIRIGIDAEPGLDEAVFNLDL</sequence>
<accession>A0ABU4AK76</accession>
<evidence type="ECO:0000259" key="3">
    <source>
        <dbReference type="Pfam" id="PF13115"/>
    </source>
</evidence>
<feature type="transmembrane region" description="Helical" evidence="2">
    <location>
        <begin position="12"/>
        <end position="30"/>
    </location>
</feature>
<evidence type="ECO:0000313" key="5">
    <source>
        <dbReference type="Proteomes" id="UP001185659"/>
    </source>
</evidence>
<dbReference type="EMBL" id="JAWLIP010000004">
    <property type="protein sequence ID" value="MDV6226644.1"/>
    <property type="molecule type" value="Genomic_DNA"/>
</dbReference>
<proteinExistence type="predicted"/>
<keyword evidence="2" id="KW-1133">Transmembrane helix</keyword>
<keyword evidence="5" id="KW-1185">Reference proteome</keyword>
<feature type="region of interest" description="Disordered" evidence="1">
    <location>
        <begin position="94"/>
        <end position="115"/>
    </location>
</feature>
<dbReference type="Pfam" id="PF13115">
    <property type="entry name" value="YtkA"/>
    <property type="match status" value="1"/>
</dbReference>
<keyword evidence="2" id="KW-0812">Transmembrane</keyword>
<name>A0ABU4AK76_9HYPH</name>
<organism evidence="4 5">
    <name type="scientific">Nitratireductor aquimarinus</name>
    <dbReference type="NCBI Taxonomy" id="889300"/>
    <lineage>
        <taxon>Bacteria</taxon>
        <taxon>Pseudomonadati</taxon>
        <taxon>Pseudomonadota</taxon>
        <taxon>Alphaproteobacteria</taxon>
        <taxon>Hyphomicrobiales</taxon>
        <taxon>Phyllobacteriaceae</taxon>
        <taxon>Nitratireductor</taxon>
    </lineage>
</organism>
<comment type="caution">
    <text evidence="4">The sequence shown here is derived from an EMBL/GenBank/DDBJ whole genome shotgun (WGS) entry which is preliminary data.</text>
</comment>
<evidence type="ECO:0000256" key="1">
    <source>
        <dbReference type="SAM" id="MobiDB-lite"/>
    </source>
</evidence>
<evidence type="ECO:0000313" key="4">
    <source>
        <dbReference type="EMBL" id="MDV6226644.1"/>
    </source>
</evidence>